<feature type="transmembrane region" description="Helical" evidence="1">
    <location>
        <begin position="77"/>
        <end position="100"/>
    </location>
</feature>
<sequence length="140" mass="14788">MLLTMPMAIGVHLMTIAMSVGCLWCGIRLTHNPRVREWAMSAAMAAAMIAAHLAVTGPHHSHHPMAPDMTESAGGSTAMTAALGLALTELIMAVAVIWILTPEPTTTTEVVQRLPRSAAPVPHSVVDSATPLIARENTRP</sequence>
<organism evidence="2 3">
    <name type="scientific">Williamsia herbipolensis</name>
    <dbReference type="NCBI Taxonomy" id="1603258"/>
    <lineage>
        <taxon>Bacteria</taxon>
        <taxon>Bacillati</taxon>
        <taxon>Actinomycetota</taxon>
        <taxon>Actinomycetes</taxon>
        <taxon>Mycobacteriales</taxon>
        <taxon>Nocardiaceae</taxon>
        <taxon>Williamsia</taxon>
    </lineage>
</organism>
<keyword evidence="3" id="KW-1185">Reference proteome</keyword>
<protein>
    <recommendedName>
        <fullName evidence="4">DUF5134 domain-containing protein</fullName>
    </recommendedName>
</protein>
<keyword evidence="1" id="KW-0812">Transmembrane</keyword>
<evidence type="ECO:0000256" key="1">
    <source>
        <dbReference type="SAM" id="Phobius"/>
    </source>
</evidence>
<proteinExistence type="predicted"/>
<evidence type="ECO:0000313" key="3">
    <source>
        <dbReference type="Proteomes" id="UP001432128"/>
    </source>
</evidence>
<dbReference type="AlphaFoldDB" id="A0AAU4JZ55"/>
<keyword evidence="1" id="KW-1133">Transmembrane helix</keyword>
<accession>A0AAU4JZ55</accession>
<keyword evidence="1" id="KW-0472">Membrane</keyword>
<evidence type="ECO:0008006" key="4">
    <source>
        <dbReference type="Google" id="ProtNLM"/>
    </source>
</evidence>
<feature type="transmembrane region" description="Helical" evidence="1">
    <location>
        <begin position="38"/>
        <end position="57"/>
    </location>
</feature>
<gene>
    <name evidence="2" type="ORF">OG579_15090</name>
</gene>
<reference evidence="2 3" key="1">
    <citation type="submission" date="2022-10" db="EMBL/GenBank/DDBJ databases">
        <title>The complete genomes of actinobacterial strains from the NBC collection.</title>
        <authorList>
            <person name="Joergensen T.S."/>
            <person name="Alvarez Arevalo M."/>
            <person name="Sterndorff E.B."/>
            <person name="Faurdal D."/>
            <person name="Vuksanovic O."/>
            <person name="Mourched A.-S."/>
            <person name="Charusanti P."/>
            <person name="Shaw S."/>
            <person name="Blin K."/>
            <person name="Weber T."/>
        </authorList>
    </citation>
    <scope>NUCLEOTIDE SEQUENCE [LARGE SCALE GENOMIC DNA]</scope>
    <source>
        <strain evidence="2 3">NBC_00319</strain>
    </source>
</reference>
<name>A0AAU4JZ55_9NOCA</name>
<dbReference type="EMBL" id="CP108021">
    <property type="protein sequence ID" value="WUM19042.1"/>
    <property type="molecule type" value="Genomic_DNA"/>
</dbReference>
<dbReference type="KEGG" id="whr:OG579_15090"/>
<dbReference type="RefSeq" id="WP_328856608.1">
    <property type="nucleotide sequence ID" value="NZ_CP108021.1"/>
</dbReference>
<dbReference type="Proteomes" id="UP001432128">
    <property type="component" value="Chromosome"/>
</dbReference>
<evidence type="ECO:0000313" key="2">
    <source>
        <dbReference type="EMBL" id="WUM19042.1"/>
    </source>
</evidence>
<feature type="transmembrane region" description="Helical" evidence="1">
    <location>
        <begin position="6"/>
        <end position="26"/>
    </location>
</feature>